<feature type="domain" description="Thioredoxin" evidence="3">
    <location>
        <begin position="67"/>
        <end position="204"/>
    </location>
</feature>
<dbReference type="Gene3D" id="3.40.30.10">
    <property type="entry name" value="Glutaredoxin"/>
    <property type="match status" value="1"/>
</dbReference>
<dbReference type="SUPFAM" id="SSF52833">
    <property type="entry name" value="Thioredoxin-like"/>
    <property type="match status" value="1"/>
</dbReference>
<protein>
    <submittedName>
        <fullName evidence="4">TlpA family protein disulfide reductase</fullName>
    </submittedName>
</protein>
<comment type="caution">
    <text evidence="4">The sequence shown here is derived from an EMBL/GenBank/DDBJ whole genome shotgun (WGS) entry which is preliminary data.</text>
</comment>
<dbReference type="InterPro" id="IPR050553">
    <property type="entry name" value="Thioredoxin_ResA/DsbE_sf"/>
</dbReference>
<keyword evidence="1" id="KW-1015">Disulfide bond</keyword>
<dbReference type="RefSeq" id="WP_272436151.1">
    <property type="nucleotide sequence ID" value="NZ_JAMQKB010000005.1"/>
</dbReference>
<sequence>MKKVIIILVLIGMFGWAIYDLVYQNSDTSNQSTSEKLKQEEASSVGDEEDHSTDHKSATIEDATVGLNVGNIAPDFQLQTLEGETEKLSDYRGERVMVNFWATWCPPCRAEMPDMVKFHQDKDVVILAVNLTQTEPGMQEVKEFVKEFELAFPVLLDKEIEVATKYEIRPIPTSYMIDSNGIIQYKALGALNYEMMVEEFEKMK</sequence>
<accession>A0A9X4ALK8</accession>
<dbReference type="Proteomes" id="UP001145050">
    <property type="component" value="Unassembled WGS sequence"/>
</dbReference>
<dbReference type="InterPro" id="IPR000866">
    <property type="entry name" value="AhpC/TSA"/>
</dbReference>
<evidence type="ECO:0000256" key="1">
    <source>
        <dbReference type="ARBA" id="ARBA00023157"/>
    </source>
</evidence>
<dbReference type="PROSITE" id="PS51352">
    <property type="entry name" value="THIOREDOXIN_2"/>
    <property type="match status" value="1"/>
</dbReference>
<organism evidence="4 5">
    <name type="scientific">Terrihalobacillus insolitus</name>
    <dbReference type="NCBI Taxonomy" id="2950438"/>
    <lineage>
        <taxon>Bacteria</taxon>
        <taxon>Bacillati</taxon>
        <taxon>Bacillota</taxon>
        <taxon>Bacilli</taxon>
        <taxon>Bacillales</taxon>
        <taxon>Bacillaceae</taxon>
        <taxon>Terrihalobacillus</taxon>
    </lineage>
</organism>
<dbReference type="InterPro" id="IPR013766">
    <property type="entry name" value="Thioredoxin_domain"/>
</dbReference>
<feature type="region of interest" description="Disordered" evidence="2">
    <location>
        <begin position="30"/>
        <end position="56"/>
    </location>
</feature>
<reference evidence="4" key="1">
    <citation type="submission" date="2022-06" db="EMBL/GenBank/DDBJ databases">
        <title>Aquibacillus sp. a new bacterium isolated from soil saline samples.</title>
        <authorList>
            <person name="Galisteo C."/>
            <person name="De La Haba R."/>
            <person name="Sanchez-Porro C."/>
            <person name="Ventosa A."/>
        </authorList>
    </citation>
    <scope>NUCLEOTIDE SEQUENCE</scope>
    <source>
        <strain evidence="4">3ASR75-11</strain>
    </source>
</reference>
<dbReference type="PANTHER" id="PTHR42852:SF1">
    <property type="entry name" value="THIOREDOXIN-LIKE PROTEIN YNEN"/>
    <property type="match status" value="1"/>
</dbReference>
<dbReference type="EMBL" id="JAMQKB010000005">
    <property type="protein sequence ID" value="MDC3424346.1"/>
    <property type="molecule type" value="Genomic_DNA"/>
</dbReference>
<evidence type="ECO:0000313" key="5">
    <source>
        <dbReference type="Proteomes" id="UP001145050"/>
    </source>
</evidence>
<dbReference type="InterPro" id="IPR017937">
    <property type="entry name" value="Thioredoxin_CS"/>
</dbReference>
<dbReference type="PANTHER" id="PTHR42852">
    <property type="entry name" value="THIOL:DISULFIDE INTERCHANGE PROTEIN DSBE"/>
    <property type="match status" value="1"/>
</dbReference>
<evidence type="ECO:0000259" key="3">
    <source>
        <dbReference type="PROSITE" id="PS51352"/>
    </source>
</evidence>
<keyword evidence="5" id="KW-1185">Reference proteome</keyword>
<dbReference type="GO" id="GO:0016491">
    <property type="term" value="F:oxidoreductase activity"/>
    <property type="evidence" value="ECO:0007669"/>
    <property type="project" value="InterPro"/>
</dbReference>
<evidence type="ECO:0000256" key="2">
    <source>
        <dbReference type="SAM" id="MobiDB-lite"/>
    </source>
</evidence>
<name>A0A9X4ALK8_9BACI</name>
<dbReference type="GO" id="GO:0016209">
    <property type="term" value="F:antioxidant activity"/>
    <property type="evidence" value="ECO:0007669"/>
    <property type="project" value="InterPro"/>
</dbReference>
<dbReference type="CDD" id="cd02966">
    <property type="entry name" value="TlpA_like_family"/>
    <property type="match status" value="1"/>
</dbReference>
<proteinExistence type="predicted"/>
<dbReference type="AlphaFoldDB" id="A0A9X4ALK8"/>
<dbReference type="Pfam" id="PF00578">
    <property type="entry name" value="AhpC-TSA"/>
    <property type="match status" value="1"/>
</dbReference>
<evidence type="ECO:0000313" key="4">
    <source>
        <dbReference type="EMBL" id="MDC3424346.1"/>
    </source>
</evidence>
<dbReference type="InterPro" id="IPR036249">
    <property type="entry name" value="Thioredoxin-like_sf"/>
</dbReference>
<gene>
    <name evidence="4" type="ORF">NC797_07465</name>
</gene>
<dbReference type="PROSITE" id="PS00194">
    <property type="entry name" value="THIOREDOXIN_1"/>
    <property type="match status" value="1"/>
</dbReference>